<name>A0A552Q1A4_9CHRO</name>
<dbReference type="SUPFAM" id="SSF51735">
    <property type="entry name" value="NAD(P)-binding Rossmann-fold domains"/>
    <property type="match status" value="1"/>
</dbReference>
<dbReference type="InterPro" id="IPR036291">
    <property type="entry name" value="NAD(P)-bd_dom_sf"/>
</dbReference>
<dbReference type="CDD" id="cd05374">
    <property type="entry name" value="17beta-HSD-like_SDR_c"/>
    <property type="match status" value="1"/>
</dbReference>
<evidence type="ECO:0000256" key="3">
    <source>
        <dbReference type="RuleBase" id="RU000363"/>
    </source>
</evidence>
<evidence type="ECO:0000313" key="4">
    <source>
        <dbReference type="EMBL" id="TRV62979.1"/>
    </source>
</evidence>
<dbReference type="GO" id="GO:0016491">
    <property type="term" value="F:oxidoreductase activity"/>
    <property type="evidence" value="ECO:0007669"/>
    <property type="project" value="UniProtKB-KW"/>
</dbReference>
<dbReference type="InterPro" id="IPR002347">
    <property type="entry name" value="SDR_fam"/>
</dbReference>
<dbReference type="AlphaFoldDB" id="A0A552Q1A4"/>
<organism evidence="4 5">
    <name type="scientific">Microcystis panniformis Mp_MB_F_20051200_S9</name>
    <dbReference type="NCBI Taxonomy" id="2486223"/>
    <lineage>
        <taxon>Bacteria</taxon>
        <taxon>Bacillati</taxon>
        <taxon>Cyanobacteriota</taxon>
        <taxon>Cyanophyceae</taxon>
        <taxon>Oscillatoriophycideae</taxon>
        <taxon>Chroococcales</taxon>
        <taxon>Microcystaceae</taxon>
        <taxon>Microcystis</taxon>
    </lineage>
</organism>
<comment type="similarity">
    <text evidence="1 3">Belongs to the short-chain dehydrogenases/reductases (SDR) family.</text>
</comment>
<accession>A0A552Q1A4</accession>
<gene>
    <name evidence="4" type="ORF">EWV53_09280</name>
</gene>
<dbReference type="InterPro" id="IPR020904">
    <property type="entry name" value="Sc_DH/Rdtase_CS"/>
</dbReference>
<protein>
    <submittedName>
        <fullName evidence="4">SDR family NAD(P)-dependent oxidoreductase</fullName>
    </submittedName>
</protein>
<reference evidence="4 5" key="1">
    <citation type="submission" date="2019-01" db="EMBL/GenBank/DDBJ databases">
        <title>Coherence of Microcystis species and biogeography revealed through population genomics.</title>
        <authorList>
            <person name="Perez-Carrascal O.M."/>
            <person name="Terrat Y."/>
            <person name="Giani A."/>
            <person name="Fortin N."/>
            <person name="Tromas N."/>
            <person name="Shapiro B.J."/>
        </authorList>
    </citation>
    <scope>NUCLEOTIDE SEQUENCE [LARGE SCALE GENOMIC DNA]</scope>
    <source>
        <strain evidence="4">Mp_MB_F_20051200_S9</strain>
    </source>
</reference>
<evidence type="ECO:0000313" key="5">
    <source>
        <dbReference type="Proteomes" id="UP000317165"/>
    </source>
</evidence>
<dbReference type="Gene3D" id="3.40.50.720">
    <property type="entry name" value="NAD(P)-binding Rossmann-like Domain"/>
    <property type="match status" value="1"/>
</dbReference>
<dbReference type="Proteomes" id="UP000317165">
    <property type="component" value="Unassembled WGS sequence"/>
</dbReference>
<dbReference type="Pfam" id="PF00106">
    <property type="entry name" value="adh_short"/>
    <property type="match status" value="1"/>
</dbReference>
<evidence type="ECO:0000256" key="1">
    <source>
        <dbReference type="ARBA" id="ARBA00006484"/>
    </source>
</evidence>
<dbReference type="InterPro" id="IPR051911">
    <property type="entry name" value="SDR_oxidoreductase"/>
</dbReference>
<dbReference type="PRINTS" id="PR00080">
    <property type="entry name" value="SDRFAMILY"/>
</dbReference>
<proteinExistence type="inferred from homology"/>
<comment type="caution">
    <text evidence="4">The sequence shown here is derived from an EMBL/GenBank/DDBJ whole genome shotgun (WGS) entry which is preliminary data.</text>
</comment>
<keyword evidence="2" id="KW-0560">Oxidoreductase</keyword>
<evidence type="ECO:0000256" key="2">
    <source>
        <dbReference type="ARBA" id="ARBA00023002"/>
    </source>
</evidence>
<dbReference type="PROSITE" id="PS00061">
    <property type="entry name" value="ADH_SHORT"/>
    <property type="match status" value="1"/>
</dbReference>
<dbReference type="PANTHER" id="PTHR43976">
    <property type="entry name" value="SHORT CHAIN DEHYDROGENASE"/>
    <property type="match status" value="1"/>
</dbReference>
<sequence>MFPKVALITGCSSGFGLLTTVELLQRGFLVIATMRNLEKRDRLDKALSKLDFLANRSSLNSFQTTSQELSLKTESSPFLDTPHPFCKLFQLDVTRLDSIQVCVGNIIEYFKSIDVLVNNAGYGLGGFAEDTSLEEFRSLFETNFWGLVTLTQAVIPQMRTNGQGHIINVSSLYGLMGVPAFSAYCSSKFAVEGFSESLRYELRPFNIWVSLVEPGSYPTDIFSANMRVASNSQNLNSPYYERGQRLLNKILEDIKSTKADPQAVAKLIGKIAQTKTPKLRYMIGSESIYVTLKNLLPSFLFESLLAYFLS</sequence>
<dbReference type="PRINTS" id="PR00081">
    <property type="entry name" value="GDHRDH"/>
</dbReference>
<dbReference type="EMBL" id="SFAC01000115">
    <property type="protein sequence ID" value="TRV62979.1"/>
    <property type="molecule type" value="Genomic_DNA"/>
</dbReference>
<dbReference type="PANTHER" id="PTHR43976:SF16">
    <property type="entry name" value="SHORT-CHAIN DEHYDROGENASE_REDUCTASE FAMILY PROTEIN"/>
    <property type="match status" value="1"/>
</dbReference>